<evidence type="ECO:0000313" key="8">
    <source>
        <dbReference type="EMBL" id="SVP92602.1"/>
    </source>
</evidence>
<dbReference type="GO" id="GO:0000422">
    <property type="term" value="P:autophagy of mitochondrion"/>
    <property type="evidence" value="ECO:0007669"/>
    <property type="project" value="TreeGrafter"/>
</dbReference>
<sequence>MRRAYEVFTSSFSFLFDSEGSALGLKGSLNTSNFVEYGDDLVSINKQWKWAGKTPSMFDSNLPEDKQYLCCDNVACLRLLKSETTLQESWLVSEPHDNEADNLYEEDPASSVETSWRTYSLTITYDRYNETARFWLRGYNQFGLPLSKDEMFEDVPEVYVGKTVTVERHPFTGFLNLTVHPCNQKEIVKHETQNFRLEFVKLK</sequence>
<evidence type="ECO:0000313" key="9">
    <source>
        <dbReference type="EMBL" id="SVP93406.1"/>
    </source>
</evidence>
<dbReference type="PANTHER" id="PTHR12866:SF2">
    <property type="entry name" value="UBIQUITIN-LIKE-CONJUGATING ENZYME ATG3"/>
    <property type="match status" value="1"/>
</dbReference>
<keyword evidence="3" id="KW-0813">Transport</keyword>
<organism evidence="8">
    <name type="scientific">Theileria annulata</name>
    <dbReference type="NCBI Taxonomy" id="5874"/>
    <lineage>
        <taxon>Eukaryota</taxon>
        <taxon>Sar</taxon>
        <taxon>Alveolata</taxon>
        <taxon>Apicomplexa</taxon>
        <taxon>Aconoidasida</taxon>
        <taxon>Piroplasmida</taxon>
        <taxon>Theileriidae</taxon>
        <taxon>Theileria</taxon>
    </lineage>
</organism>
<keyword evidence="6" id="KW-0653">Protein transport</keyword>
<keyword evidence="7" id="KW-0072">Autophagy</keyword>
<dbReference type="EMBL" id="UIVS01000003">
    <property type="protein sequence ID" value="SVP92602.1"/>
    <property type="molecule type" value="Genomic_DNA"/>
</dbReference>
<keyword evidence="5" id="KW-0833">Ubl conjugation pathway</keyword>
<dbReference type="AlphaFoldDB" id="A0A3B0MSY0"/>
<evidence type="ECO:0000256" key="3">
    <source>
        <dbReference type="ARBA" id="ARBA00022448"/>
    </source>
</evidence>
<evidence type="ECO:0000256" key="2">
    <source>
        <dbReference type="ARBA" id="ARBA00007683"/>
    </source>
</evidence>
<evidence type="ECO:0000256" key="6">
    <source>
        <dbReference type="ARBA" id="ARBA00022927"/>
    </source>
</evidence>
<proteinExistence type="inferred from homology"/>
<comment type="similarity">
    <text evidence="2">Belongs to the ATG3 family.</text>
</comment>
<name>A0A3B0MSY0_THEAN</name>
<comment type="subcellular location">
    <subcellularLocation>
        <location evidence="1">Cytoplasm</location>
    </subcellularLocation>
</comment>
<dbReference type="GO" id="GO:0019776">
    <property type="term" value="F:Atg8-family ligase activity"/>
    <property type="evidence" value="ECO:0007669"/>
    <property type="project" value="TreeGrafter"/>
</dbReference>
<accession>A0A3B0MSY0</accession>
<evidence type="ECO:0000256" key="5">
    <source>
        <dbReference type="ARBA" id="ARBA00022786"/>
    </source>
</evidence>
<dbReference type="GO" id="GO:0015031">
    <property type="term" value="P:protein transport"/>
    <property type="evidence" value="ECO:0007669"/>
    <property type="project" value="UniProtKB-KW"/>
</dbReference>
<evidence type="ECO:0000256" key="4">
    <source>
        <dbReference type="ARBA" id="ARBA00022490"/>
    </source>
</evidence>
<gene>
    <name evidence="9" type="ORF">TAT_000239900</name>
    <name evidence="8" type="ORF">TAV_000240000</name>
</gene>
<dbReference type="EMBL" id="UIVT01000003">
    <property type="protein sequence ID" value="SVP93406.1"/>
    <property type="molecule type" value="Genomic_DNA"/>
</dbReference>
<protein>
    <submittedName>
        <fullName evidence="8">Autophagocytosis associated protein (Atg3), N-terminal domain/Autophagocytosis associated protein, active-site domain containing protein, putative</fullName>
    </submittedName>
</protein>
<dbReference type="GO" id="GO:0000407">
    <property type="term" value="C:phagophore assembly site"/>
    <property type="evidence" value="ECO:0007669"/>
    <property type="project" value="TreeGrafter"/>
</dbReference>
<evidence type="ECO:0000256" key="1">
    <source>
        <dbReference type="ARBA" id="ARBA00004496"/>
    </source>
</evidence>
<dbReference type="VEuPathDB" id="PiroplasmaDB:TA03605"/>
<dbReference type="GO" id="GO:0005829">
    <property type="term" value="C:cytosol"/>
    <property type="evidence" value="ECO:0007669"/>
    <property type="project" value="TreeGrafter"/>
</dbReference>
<dbReference type="Pfam" id="PF03987">
    <property type="entry name" value="Autophagy_act_C"/>
    <property type="match status" value="1"/>
</dbReference>
<reference evidence="8" key="1">
    <citation type="submission" date="2018-07" db="EMBL/GenBank/DDBJ databases">
        <authorList>
            <person name="Quirk P.G."/>
            <person name="Krulwich T.A."/>
        </authorList>
    </citation>
    <scope>NUCLEOTIDE SEQUENCE</scope>
    <source>
        <strain evidence="8">Anand</strain>
    </source>
</reference>
<dbReference type="GO" id="GO:0000045">
    <property type="term" value="P:autophagosome assembly"/>
    <property type="evidence" value="ECO:0007669"/>
    <property type="project" value="TreeGrafter"/>
</dbReference>
<dbReference type="GO" id="GO:0061723">
    <property type="term" value="P:glycophagy"/>
    <property type="evidence" value="ECO:0007669"/>
    <property type="project" value="TreeGrafter"/>
</dbReference>
<evidence type="ECO:0000256" key="7">
    <source>
        <dbReference type="ARBA" id="ARBA00023006"/>
    </source>
</evidence>
<dbReference type="InterPro" id="IPR007135">
    <property type="entry name" value="Atg3/Atg10"/>
</dbReference>
<dbReference type="GO" id="GO:0044804">
    <property type="term" value="P:nucleophagy"/>
    <property type="evidence" value="ECO:0007669"/>
    <property type="project" value="TreeGrafter"/>
</dbReference>
<dbReference type="PANTHER" id="PTHR12866">
    <property type="entry name" value="UBIQUITIN-LIKE-CONJUGATING ENZYME ATG3"/>
    <property type="match status" value="1"/>
</dbReference>
<keyword evidence="4" id="KW-0963">Cytoplasm</keyword>